<reference evidence="2 3" key="1">
    <citation type="submission" date="2024-02" db="EMBL/GenBank/DDBJ databases">
        <authorList>
            <person name="Chen Y."/>
            <person name="Shah S."/>
            <person name="Dougan E. K."/>
            <person name="Thang M."/>
            <person name="Chan C."/>
        </authorList>
    </citation>
    <scope>NUCLEOTIDE SEQUENCE [LARGE SCALE GENOMIC DNA]</scope>
</reference>
<protein>
    <submittedName>
        <fullName evidence="2">Uncharacterized protein</fullName>
    </submittedName>
</protein>
<evidence type="ECO:0000256" key="1">
    <source>
        <dbReference type="SAM" id="MobiDB-lite"/>
    </source>
</evidence>
<organism evidence="2 3">
    <name type="scientific">Durusdinium trenchii</name>
    <dbReference type="NCBI Taxonomy" id="1381693"/>
    <lineage>
        <taxon>Eukaryota</taxon>
        <taxon>Sar</taxon>
        <taxon>Alveolata</taxon>
        <taxon>Dinophyceae</taxon>
        <taxon>Suessiales</taxon>
        <taxon>Symbiodiniaceae</taxon>
        <taxon>Durusdinium</taxon>
    </lineage>
</organism>
<name>A0ABP0LMQ3_9DINO</name>
<gene>
    <name evidence="2" type="ORF">SCF082_LOCUS23187</name>
</gene>
<sequence>GDRFLAARVLEQSVRNWVEEKELEKEQSKASPGTGPLSVSPSRGQSNKKMLQRIEKQLAPEDPELAGVVHLMMHMLVRNKDWSNVISMADFILENEDLCHQLTEGDRDHLRLRKAVASHMLELRKSFGTGLAFDQVKTHFQEAHPGYHSKLAASRGLKHLAFLEQQAAAAEQKVRTTKCKFLPILPETTPGR</sequence>
<proteinExistence type="predicted"/>
<feature type="non-terminal residue" evidence="2">
    <location>
        <position position="1"/>
    </location>
</feature>
<feature type="region of interest" description="Disordered" evidence="1">
    <location>
        <begin position="20"/>
        <end position="48"/>
    </location>
</feature>
<dbReference type="Proteomes" id="UP001642464">
    <property type="component" value="Unassembled WGS sequence"/>
</dbReference>
<evidence type="ECO:0000313" key="3">
    <source>
        <dbReference type="Proteomes" id="UP001642464"/>
    </source>
</evidence>
<dbReference type="EMBL" id="CAXAMM010016670">
    <property type="protein sequence ID" value="CAK9039622.1"/>
    <property type="molecule type" value="Genomic_DNA"/>
</dbReference>
<accession>A0ABP0LMQ3</accession>
<keyword evidence="3" id="KW-1185">Reference proteome</keyword>
<evidence type="ECO:0000313" key="2">
    <source>
        <dbReference type="EMBL" id="CAK9039622.1"/>
    </source>
</evidence>
<feature type="compositionally biased region" description="Polar residues" evidence="1">
    <location>
        <begin position="37"/>
        <end position="48"/>
    </location>
</feature>
<comment type="caution">
    <text evidence="2">The sequence shown here is derived from an EMBL/GenBank/DDBJ whole genome shotgun (WGS) entry which is preliminary data.</text>
</comment>